<dbReference type="Pfam" id="PF24638">
    <property type="entry name" value="KH_DEAH11_1st"/>
    <property type="match status" value="1"/>
</dbReference>
<keyword evidence="11" id="KW-0067">ATP-binding</keyword>
<comment type="catalytic activity">
    <reaction evidence="12">
        <text>ATP + H2O = ADP + phosphate + H(+)</text>
        <dbReference type="Rhea" id="RHEA:13065"/>
        <dbReference type="ChEBI" id="CHEBI:15377"/>
        <dbReference type="ChEBI" id="CHEBI:15378"/>
        <dbReference type="ChEBI" id="CHEBI:30616"/>
        <dbReference type="ChEBI" id="CHEBI:43474"/>
        <dbReference type="ChEBI" id="CHEBI:456216"/>
        <dbReference type="EC" id="3.6.4.13"/>
    </reaction>
</comment>
<dbReference type="PROSITE" id="PS00690">
    <property type="entry name" value="DEAH_ATP_HELICASE"/>
    <property type="match status" value="1"/>
</dbReference>
<keyword evidence="2" id="KW-0808">Transferase</keyword>
<feature type="domain" description="RING-type" evidence="17">
    <location>
        <begin position="1530"/>
        <end position="1739"/>
    </location>
</feature>
<dbReference type="Gene3D" id="3.30.40.10">
    <property type="entry name" value="Zinc/RING finger domain, C3HC4 (zinc finger)"/>
    <property type="match status" value="1"/>
</dbReference>
<feature type="domain" description="RING-type" evidence="14">
    <location>
        <begin position="1534"/>
        <end position="1576"/>
    </location>
</feature>
<evidence type="ECO:0000313" key="18">
    <source>
        <dbReference type="EMBL" id="KAI3920095.1"/>
    </source>
</evidence>
<dbReference type="Pfam" id="PF00270">
    <property type="entry name" value="DEAD"/>
    <property type="match status" value="1"/>
</dbReference>
<dbReference type="InterPro" id="IPR035979">
    <property type="entry name" value="RBD_domain_sf"/>
</dbReference>
<dbReference type="InterPro" id="IPR002464">
    <property type="entry name" value="DNA/RNA_helicase_DEAH_CS"/>
</dbReference>
<dbReference type="InterPro" id="IPR014001">
    <property type="entry name" value="Helicase_ATP-bd"/>
</dbReference>
<dbReference type="InterPro" id="IPR013083">
    <property type="entry name" value="Znf_RING/FYVE/PHD"/>
</dbReference>
<dbReference type="GO" id="GO:0003723">
    <property type="term" value="F:RNA binding"/>
    <property type="evidence" value="ECO:0007669"/>
    <property type="project" value="TreeGrafter"/>
</dbReference>
<reference evidence="18" key="1">
    <citation type="submission" date="2022-04" db="EMBL/GenBank/DDBJ databases">
        <title>A functionally conserved STORR gene fusion in Papaver species that diverged 16.8 million years ago.</title>
        <authorList>
            <person name="Catania T."/>
        </authorList>
    </citation>
    <scope>NUCLEOTIDE SEQUENCE</scope>
    <source>
        <strain evidence="18">S-188037</strain>
    </source>
</reference>
<evidence type="ECO:0000256" key="12">
    <source>
        <dbReference type="ARBA" id="ARBA00047984"/>
    </source>
</evidence>
<keyword evidence="10" id="KW-0862">Zinc</keyword>
<dbReference type="InterPro" id="IPR044066">
    <property type="entry name" value="TRIAD_supradom"/>
</dbReference>
<feature type="domain" description="Helicase ATP-binding" evidence="15">
    <location>
        <begin position="278"/>
        <end position="442"/>
    </location>
</feature>
<dbReference type="InterPro" id="IPR017907">
    <property type="entry name" value="Znf_RING_CS"/>
</dbReference>
<dbReference type="InterPro" id="IPR001650">
    <property type="entry name" value="Helicase_C-like"/>
</dbReference>
<evidence type="ECO:0000313" key="19">
    <source>
        <dbReference type="Proteomes" id="UP001202328"/>
    </source>
</evidence>
<dbReference type="Pfam" id="PF07717">
    <property type="entry name" value="OB_NTP_bind"/>
    <property type="match status" value="1"/>
</dbReference>
<dbReference type="InterPro" id="IPR013087">
    <property type="entry name" value="Znf_C2H2_type"/>
</dbReference>
<dbReference type="Gene3D" id="1.10.10.2130">
    <property type="entry name" value="DEAH helicase family, winged-helix domain"/>
    <property type="match status" value="1"/>
</dbReference>
<evidence type="ECO:0000256" key="10">
    <source>
        <dbReference type="ARBA" id="ARBA00022833"/>
    </source>
</evidence>
<keyword evidence="6 13" id="KW-0863">Zinc-finger</keyword>
<dbReference type="InterPro" id="IPR056245">
    <property type="entry name" value="KH_DEAH11/12"/>
</dbReference>
<sequence>MSRVVVSGGCRSGRDFHGGFRSVKRITHQDRGNYSNRCDSGKPNYTVELHSDTKRLKTKEIDVIMKECRVGVSSYDSGYDTFPEGKIPIKLYFRQWNDALDTIIRIWSKRLEGVHVLNSIFPILIPNLFVCSEKDEMMDKMKGLFVKYIKEKLLEGEIVRELGKKKEEISDEIAKIQKGLRGHVSLQMFNEHIAKKDKLVADRELIKKRLTEFREAMNCILGHLQDLHVEGNGYSSEIDVFKLNKDDFNWSQIHYVLMRECRRLEESLPIYTSRRKILEKIHLQQVIVLIGETGSGKSTQLVQYLADSGLVGDGSIICTQPRKIAAVSLAQRVEEESDRCYDNNSISCCQSYSSTQKFNSKVIFMTDHCLLLHYMNDEKLASVSCIIVDEAHERSLNTDLLLALIKGLLLKRTELKLIIMSATADADKLSSYFFGCDTVHLVGRNHPVDIEYVRSEFSEAFSTLRPYSGNCPLYVSEVVKIATRIHKTEKEGAILAFLTSGNEVELACENFGVPDAIPLPLHGKLSSEEQSRVFQNYSKRKIIFATNIAETSLTIPGVKYVVDSGMVKESRFEPSSGMNVLKVCTVSRSAANQRAGRAGRTAPGKCYRLYSEFDFQSMPSHQEPEIQRVHLGVAVLRILSVGVTDVQEFDFVDAPSPKAIDRAIKNLIQLGAILVDNGVFRLTDTGRNIIKLGIEPQLGKLILDCCHFRLRREGVVLAAVMANASSIFCRVGNEEDKLKSDCFKVKFCHHNGDLFTLLSVYQEWETVPPEKKNHWCWTNSINAKSMRRCKDIVQELECCLKNDFDIIVPGYWYWKPGEASEHDQNLKKVILSSLAENVAMYSGHDRLGYQVALSGKHVQLHPSCSLLVYGQKPNWVVFGELISMSHQYLVCVTAFDYESLSTVFPPLPFDILQMERGRLQMALITGSGNTVLRRFCGKASSSLLRLESRLRTTFKDDRINIEVTVEGGEVRVFASSEHIEMVCGAVKEALDHEKRWLSNECIDKLLCRGGPSAPPSVALFGAGAEIKHLELGNRYLAVEVIYANASAIDDKELLMMFEERVSGISGFHKYGGNNGQDREDSDRWGRITFLAPESAEKAVAELNGSEFGGSLLKVLPSHTKMGSDHRTIPDSGIKARISWPRKYSKGVAFIRCAFEDAQSIIDDCVNLVVGRNHVVCEISKKYPDSVAISKLDKEVSESEIFEILRNVTSKTILDVHLVRGDAVPDLSWAACEEALLREIAPFMPSRIPLTSCCRVQVFPPEPKDYSVRALITFYGGLYLEAAKALDNIRGKVLPGCFSWQKIQCHQKFDSSVSCPAAVYSFIGKHLDSLFESFSGRDDVYYDTERNENGYYRVKISANATRTLVEFRRPLEELMKGKIISHASLTPRTLQLLCSLDGVGLMRSIQRETGTYILHDKQRMNVRVFGPEDKVSKAEHMLVGSLASLHEHRQPEIHLRGSHLPYDLMKEVVLKFGPDLHGLKEKVPGAEITLNLRRHVVSIQGSEDMKKTVEEMIYNIARPLTGNLLSGSEGEESACPICLCELEESYQLEACSHRFCRSCLVEQIESAIKNQDSFPICCAHKDCKNPILLSDFRSLVSSGKLDELFRASVGAFVASSGGIYKFCPSPDCPSVYRVANAEEIISAPFLCGACYVETCRKCHLEYHACLTCEAYKVFKEDPDSSLLQWRKGKENVKTCPKCGYTIEKVEGCNHVECRCGGHICWECLESFKSSDDCYNHLRDVHKSIV</sequence>
<evidence type="ECO:0000256" key="4">
    <source>
        <dbReference type="ARBA" id="ARBA00022737"/>
    </source>
</evidence>
<dbReference type="GO" id="GO:0016740">
    <property type="term" value="F:transferase activity"/>
    <property type="evidence" value="ECO:0007669"/>
    <property type="project" value="UniProtKB-KW"/>
</dbReference>
<evidence type="ECO:0000259" key="15">
    <source>
        <dbReference type="PROSITE" id="PS51192"/>
    </source>
</evidence>
<dbReference type="EC" id="3.6.4.13" evidence="1"/>
<evidence type="ECO:0000256" key="1">
    <source>
        <dbReference type="ARBA" id="ARBA00012552"/>
    </source>
</evidence>
<dbReference type="PROSITE" id="PS00028">
    <property type="entry name" value="ZINC_FINGER_C2H2_1"/>
    <property type="match status" value="1"/>
</dbReference>
<dbReference type="PANTHER" id="PTHR18934:SF81">
    <property type="entry name" value="ATP-DEPENDENT RNA HELICASE DEAH11, CHLOROPLASTIC-RELATED"/>
    <property type="match status" value="1"/>
</dbReference>
<keyword evidence="5" id="KW-0547">Nucleotide-binding</keyword>
<dbReference type="PROSITE" id="PS50096">
    <property type="entry name" value="IQ"/>
    <property type="match status" value="1"/>
</dbReference>
<evidence type="ECO:0000259" key="17">
    <source>
        <dbReference type="PROSITE" id="PS51873"/>
    </source>
</evidence>
<dbReference type="CDD" id="cd18791">
    <property type="entry name" value="SF2_C_RHA"/>
    <property type="match status" value="1"/>
</dbReference>
<evidence type="ECO:0000259" key="14">
    <source>
        <dbReference type="PROSITE" id="PS50089"/>
    </source>
</evidence>
<dbReference type="PROSITE" id="PS50089">
    <property type="entry name" value="ZF_RING_2"/>
    <property type="match status" value="1"/>
</dbReference>
<dbReference type="Gene3D" id="3.40.50.300">
    <property type="entry name" value="P-loop containing nucleotide triphosphate hydrolases"/>
    <property type="match status" value="2"/>
</dbReference>
<dbReference type="GO" id="GO:0016787">
    <property type="term" value="F:hydrolase activity"/>
    <property type="evidence" value="ECO:0007669"/>
    <property type="project" value="UniProtKB-KW"/>
</dbReference>
<dbReference type="SMART" id="SM00490">
    <property type="entry name" value="HELICc"/>
    <property type="match status" value="1"/>
</dbReference>
<dbReference type="SUPFAM" id="SSF57850">
    <property type="entry name" value="RING/U-box"/>
    <property type="match status" value="2"/>
</dbReference>
<evidence type="ECO:0000256" key="3">
    <source>
        <dbReference type="ARBA" id="ARBA00022723"/>
    </source>
</evidence>
<dbReference type="Pfam" id="PF24471">
    <property type="entry name" value="KH_DEAH11"/>
    <property type="match status" value="1"/>
</dbReference>
<evidence type="ECO:0000256" key="8">
    <source>
        <dbReference type="ARBA" id="ARBA00022801"/>
    </source>
</evidence>
<feature type="domain" description="Helicase C-terminal" evidence="16">
    <location>
        <begin position="480"/>
        <end position="642"/>
    </location>
</feature>
<dbReference type="SUPFAM" id="SSF52540">
    <property type="entry name" value="P-loop containing nucleoside triphosphate hydrolases"/>
    <property type="match status" value="1"/>
</dbReference>
<dbReference type="Pfam" id="PF24641">
    <property type="entry name" value="KH_DEAH11_2nd"/>
    <property type="match status" value="1"/>
</dbReference>
<evidence type="ECO:0000256" key="5">
    <source>
        <dbReference type="ARBA" id="ARBA00022741"/>
    </source>
</evidence>
<dbReference type="InterPro" id="IPR056248">
    <property type="entry name" value="RBD_DEAH11/12"/>
</dbReference>
<dbReference type="InterPro" id="IPR056246">
    <property type="entry name" value="KH_DEAH11/12_1st"/>
</dbReference>
<dbReference type="FunFam" id="3.40.50.300:FF:002114">
    <property type="entry name" value="ATP-dependent RNA helicase DEAH12 chloroplastic"/>
    <property type="match status" value="1"/>
</dbReference>
<dbReference type="InterPro" id="IPR056247">
    <property type="entry name" value="KH_DEAH11/12_2nd"/>
</dbReference>
<accession>A0AAD4SRY2</accession>
<evidence type="ECO:0000256" key="11">
    <source>
        <dbReference type="ARBA" id="ARBA00022840"/>
    </source>
</evidence>
<dbReference type="SUPFAM" id="SSF54928">
    <property type="entry name" value="RNA-binding domain, RBD"/>
    <property type="match status" value="1"/>
</dbReference>
<dbReference type="GO" id="GO:0003724">
    <property type="term" value="F:RNA helicase activity"/>
    <property type="evidence" value="ECO:0007669"/>
    <property type="project" value="UniProtKB-EC"/>
</dbReference>
<gene>
    <name evidence="18" type="ORF">MKW98_001351</name>
</gene>
<dbReference type="InterPro" id="IPR042035">
    <property type="entry name" value="DEAH_win-hel_dom"/>
</dbReference>
<dbReference type="PROSITE" id="PS00518">
    <property type="entry name" value="ZF_RING_1"/>
    <property type="match status" value="1"/>
</dbReference>
<evidence type="ECO:0000259" key="16">
    <source>
        <dbReference type="PROSITE" id="PS51194"/>
    </source>
</evidence>
<dbReference type="SMART" id="SM00847">
    <property type="entry name" value="HA2"/>
    <property type="match status" value="1"/>
</dbReference>
<dbReference type="PANTHER" id="PTHR18934">
    <property type="entry name" value="ATP-DEPENDENT RNA HELICASE"/>
    <property type="match status" value="1"/>
</dbReference>
<dbReference type="FunFam" id="1.20.120.1080:FF:000033">
    <property type="entry name" value="RBR-type E3 ubiquitin transferase"/>
    <property type="match status" value="1"/>
</dbReference>
<dbReference type="Pfam" id="PF24475">
    <property type="entry name" value="RBD_DEAH11"/>
    <property type="match status" value="1"/>
</dbReference>
<dbReference type="EMBL" id="JAJJMB010008870">
    <property type="protein sequence ID" value="KAI3920095.1"/>
    <property type="molecule type" value="Genomic_DNA"/>
</dbReference>
<dbReference type="CDD" id="cd20335">
    <property type="entry name" value="BRcat_RBR"/>
    <property type="match status" value="1"/>
</dbReference>
<dbReference type="InterPro" id="IPR011709">
    <property type="entry name" value="DEAD-box_helicase_OB_fold"/>
</dbReference>
<dbReference type="InterPro" id="IPR056244">
    <property type="entry name" value="RRM_DEAH11/12"/>
</dbReference>
<keyword evidence="19" id="KW-1185">Reference proteome</keyword>
<dbReference type="InterPro" id="IPR011545">
    <property type="entry name" value="DEAD/DEAH_box_helicase_dom"/>
</dbReference>
<dbReference type="InterPro" id="IPR027417">
    <property type="entry name" value="P-loop_NTPase"/>
</dbReference>
<dbReference type="FunFam" id="1.20.120.1750:FF:000020">
    <property type="entry name" value="ATP-dependent RNA helicase DEAH12 chloroplastic"/>
    <property type="match status" value="1"/>
</dbReference>
<dbReference type="GO" id="GO:0005524">
    <property type="term" value="F:ATP binding"/>
    <property type="evidence" value="ECO:0007669"/>
    <property type="project" value="UniProtKB-KW"/>
</dbReference>
<organism evidence="18 19">
    <name type="scientific">Papaver atlanticum</name>
    <dbReference type="NCBI Taxonomy" id="357466"/>
    <lineage>
        <taxon>Eukaryota</taxon>
        <taxon>Viridiplantae</taxon>
        <taxon>Streptophyta</taxon>
        <taxon>Embryophyta</taxon>
        <taxon>Tracheophyta</taxon>
        <taxon>Spermatophyta</taxon>
        <taxon>Magnoliopsida</taxon>
        <taxon>Ranunculales</taxon>
        <taxon>Papaveraceae</taxon>
        <taxon>Papaveroideae</taxon>
        <taxon>Papaver</taxon>
    </lineage>
</organism>
<proteinExistence type="predicted"/>
<dbReference type="Pfam" id="PF01485">
    <property type="entry name" value="IBR"/>
    <property type="match status" value="2"/>
</dbReference>
<dbReference type="PROSITE" id="PS51194">
    <property type="entry name" value="HELICASE_CTER"/>
    <property type="match status" value="1"/>
</dbReference>
<dbReference type="GO" id="GO:0008270">
    <property type="term" value="F:zinc ion binding"/>
    <property type="evidence" value="ECO:0007669"/>
    <property type="project" value="UniProtKB-KW"/>
</dbReference>
<keyword evidence="9" id="KW-0347">Helicase</keyword>
<dbReference type="InterPro" id="IPR001841">
    <property type="entry name" value="Znf_RING"/>
</dbReference>
<dbReference type="SMART" id="SM00647">
    <property type="entry name" value="IBR"/>
    <property type="match status" value="2"/>
</dbReference>
<dbReference type="CDD" id="cd22585">
    <property type="entry name" value="Rcat_RBR_DEAH12-like"/>
    <property type="match status" value="1"/>
</dbReference>
<evidence type="ECO:0000256" key="9">
    <source>
        <dbReference type="ARBA" id="ARBA00022806"/>
    </source>
</evidence>
<dbReference type="Proteomes" id="UP001202328">
    <property type="component" value="Unassembled WGS sequence"/>
</dbReference>
<name>A0AAD4SRY2_9MAGN</name>
<dbReference type="FunFam" id="1.10.10.2130:FF:000001">
    <property type="entry name" value="Pre-mRNA-splicing factor ATP-dependent RNA helicase"/>
    <property type="match status" value="1"/>
</dbReference>
<keyword evidence="3" id="KW-0479">Metal-binding</keyword>
<keyword evidence="7" id="KW-0833">Ubl conjugation pathway</keyword>
<protein>
    <recommendedName>
        <fullName evidence="1">RNA helicase</fullName>
        <ecNumber evidence="1">3.6.4.13</ecNumber>
    </recommendedName>
</protein>
<dbReference type="SMART" id="SM00487">
    <property type="entry name" value="DEXDc"/>
    <property type="match status" value="1"/>
</dbReference>
<evidence type="ECO:0000256" key="6">
    <source>
        <dbReference type="ARBA" id="ARBA00022771"/>
    </source>
</evidence>
<dbReference type="CDD" id="cd17917">
    <property type="entry name" value="DEXHc_RHA-like"/>
    <property type="match status" value="1"/>
</dbReference>
<keyword evidence="4" id="KW-0677">Repeat</keyword>
<evidence type="ECO:0000256" key="13">
    <source>
        <dbReference type="PROSITE-ProRule" id="PRU00175"/>
    </source>
</evidence>
<dbReference type="InterPro" id="IPR007502">
    <property type="entry name" value="Helicase-assoc_dom"/>
</dbReference>
<dbReference type="InterPro" id="IPR002867">
    <property type="entry name" value="IBR_dom"/>
</dbReference>
<dbReference type="PROSITE" id="PS51192">
    <property type="entry name" value="HELICASE_ATP_BIND_1"/>
    <property type="match status" value="1"/>
</dbReference>
<dbReference type="Pfam" id="PF00271">
    <property type="entry name" value="Helicase_C"/>
    <property type="match status" value="1"/>
</dbReference>
<dbReference type="Pfam" id="PF24637">
    <property type="entry name" value="RRM_DEAH11"/>
    <property type="match status" value="1"/>
</dbReference>
<dbReference type="Gene3D" id="1.20.120.1750">
    <property type="match status" value="1"/>
</dbReference>
<dbReference type="PROSITE" id="PS51873">
    <property type="entry name" value="TRIAD"/>
    <property type="match status" value="1"/>
</dbReference>
<keyword evidence="8" id="KW-0378">Hydrolase</keyword>
<evidence type="ECO:0000256" key="7">
    <source>
        <dbReference type="ARBA" id="ARBA00022786"/>
    </source>
</evidence>
<evidence type="ECO:0000256" key="2">
    <source>
        <dbReference type="ARBA" id="ARBA00022679"/>
    </source>
</evidence>
<comment type="caution">
    <text evidence="18">The sequence shown here is derived from an EMBL/GenBank/DDBJ whole genome shotgun (WGS) entry which is preliminary data.</text>
</comment>